<proteinExistence type="predicted"/>
<dbReference type="OrthoDB" id="299052at2759"/>
<accession>A0A8S1T6N7</accession>
<name>A0A8S1T6N7_9CILI</name>
<dbReference type="Proteomes" id="UP000689195">
    <property type="component" value="Unassembled WGS sequence"/>
</dbReference>
<reference evidence="1" key="1">
    <citation type="submission" date="2021-01" db="EMBL/GenBank/DDBJ databases">
        <authorList>
            <consortium name="Genoscope - CEA"/>
            <person name="William W."/>
        </authorList>
    </citation>
    <scope>NUCLEOTIDE SEQUENCE</scope>
</reference>
<evidence type="ECO:0000313" key="1">
    <source>
        <dbReference type="EMBL" id="CAD8147418.1"/>
    </source>
</evidence>
<keyword evidence="2" id="KW-1185">Reference proteome</keyword>
<sequence>MILEQALCDENEYTRLEKIRIGCKYISSQMPFMTSFNDPQTIKQLICCYPFSKNNVELLVSALFDRFRDLDFFNSFYKAINEISQFPEQKVLLSNARSIKQSSRKSILRGAGTSTVQYSKQLIESLIKVKQFASQYLFQLFQLGSELDINLEEQANIFLKFLRNTKEEGFITEIIDIFQNIKQNIFRNSLWSISIEDQIEQYFYTIQHPSTVTRIEVPQYDTDSETEQSEIDMYEVIEEWICSDEQGYIKQQIEYFRNDVYFEFIMKLIFDPLNSQPIPLWFKTLINEKDDINDYRIWKSDSQKLDPVYNLRSKKVLKIITNDKNFAIITKQVPQLLMKIFYMIYESLADYEKIVNLQHIGFLIDYLFLQSPKSCLYYVVDLNLLFAFSQYIYNPYLLNICEKMMNLIDDEYQLGMHVQELFWLYIQSSQLFDYLTLIMTNQTVDRSKQERSYKSEQAYHVIPLLKAQTNFDKLPIIQESNLSEKKYLTELLGQITPGKTPNDFYGMTKNNWHLYDDIPEYISSQEFKFKDLDNLNEFVKQRNQNHSKFQHNFDEQKFKRQRTIVLTQHNSVSPQNKGLCGQKLSAIDIDKFDAKSTLNKNSKALPRLNSATKQNKWINVNQQKNYLRQGTQQKQQLLMNTSIRLRTFGSDKSDFSSNDGFSSSRLKTIYPSYKMQQETKFEKDLQQIHKNESTASSCSQLIKGLIQTAFHYCWRKINTLGLCKQLYKLNTDLVFCSIITKNNLERLFQIYLSSLHCSNNGLLSSADECGMIINQIYSNYPRLKQSNLIVESLKTCFTNVIDFLCKTIVKLNKQQNKMGHQQLNFKQFIITDTILYGFQMFEQSKSQIQQKNPYLYLNETVLHILVIWYFDYIQLNIQQEQFINLFILIMTRAPQHIIMHLIFKLGFITSLYNFYSKYSKNGMICTTGVESFYLHLTFIIHIINESINNRNLSVVQVSLNQLQSWQSLLQILPNPNSKAVLILNQRMKCSSIFIPTRVAVNQFHSMKSMDGEQIIVPQKMILDSIKQKLNVPTDLIDKKKGQKFLSCVKEKVEQQKKDHQLNEEDEYKRMTNITRGCQQLAQQLPFYETFSNSNLIRQLFCCYPFQEEPVKLLLNIMMERFQNLEFLNCLHKGLNELALLQEQKTMLSCRSAGRRRKSQSKYQNIILGLQIGQAFAKNVIESLVISKQFGVTYLKPMFLLVSKLKQSLESRCGIFMSFLFNTRDQQIIKLLVDIFQDCKNEIFGACTWVNRIEDQFEQYFYQNQIIRSSSSIQVDLDQLIDNSEATESSIEIDPNEEIQKWICQDNIPIVNEQLDYFRSPEYLELIFKYIFDPNHLSTIHEWSHHYSHVKVKHNYKSRKPDQTQDIDQLCLIRSLKTLKLLIHENNYTVISKLVPQFIIKLFHGIYDALNDKDKNVDLNQITLLLDSLLQVNRRQSILLIIELNLMFQFVSLMYNENIEILVQKIIMDEYEMGNYVFEQFWQYLECTNWIQYFLFLSLKMKVDTFKANKNNQSDKTVNITGLLKSQVNFDRFNNNTEIDLNEKKKLTDFLGQMQPGKNYIQQYGMNQLNWHLNQNIREYLFASEVEGKDIDNLRLFINERQKYQSIVQISIKEKHFIKQIIKNDTLLIRPNSRRNIKQTLQQKNLTNLQIAQTINQLPRLTIGNQELQKWIQPSKVTSNISIGQISRKSPRLFPVKTEQSVDISSFYEGFSSGRLKGLYPSPKISIQSSSFERKAIKYASDISLLPSCISILKILIQNVFQNMTNLTQTDKKQQQRIKIEQDFILPQFFNNEILTQIFRVYLYDINNNDKSISEISCECGLIINQIYLNCLQHSELHSFKRSLKDCFYEIGDYICKVIVKLHDDSSSKFKRQLLITTLQQGLMLFGEQQDTPKNVFSLMNDTLLHLLIVWFFDSDQSNLYQQAFVKLFSVIFSRGPSYLLGNILFKLGLISSLKNAYFNFFVNSIKFTNGVESLFFYVSVLIYAIQKSLNLRKIQSILNNLEPLNSWKSLKDIKIDNNSQFVQQIDLIILENDGRTPRQIIKKKTITIPNKNIMQSRKSQVVMLNSHKFSMQQTANDLVNLMKAKDKLILNQKRSIHF</sequence>
<evidence type="ECO:0000313" key="2">
    <source>
        <dbReference type="Proteomes" id="UP000689195"/>
    </source>
</evidence>
<comment type="caution">
    <text evidence="1">The sequence shown here is derived from an EMBL/GenBank/DDBJ whole genome shotgun (WGS) entry which is preliminary data.</text>
</comment>
<dbReference type="EMBL" id="CAJJDO010000016">
    <property type="protein sequence ID" value="CAD8147418.1"/>
    <property type="molecule type" value="Genomic_DNA"/>
</dbReference>
<protein>
    <submittedName>
        <fullName evidence="1">Uncharacterized protein</fullName>
    </submittedName>
</protein>
<gene>
    <name evidence="1" type="ORF">PPENT_87.1.T0160379</name>
</gene>
<organism evidence="1 2">
    <name type="scientific">Paramecium pentaurelia</name>
    <dbReference type="NCBI Taxonomy" id="43138"/>
    <lineage>
        <taxon>Eukaryota</taxon>
        <taxon>Sar</taxon>
        <taxon>Alveolata</taxon>
        <taxon>Ciliophora</taxon>
        <taxon>Intramacronucleata</taxon>
        <taxon>Oligohymenophorea</taxon>
        <taxon>Peniculida</taxon>
        <taxon>Parameciidae</taxon>
        <taxon>Paramecium</taxon>
    </lineage>
</organism>